<accession>A0ABR2MBC1</accession>
<gene>
    <name evidence="2" type="ORF">KSP40_PGU021488</name>
</gene>
<feature type="signal peptide" evidence="1">
    <location>
        <begin position="1"/>
        <end position="22"/>
    </location>
</feature>
<dbReference type="Proteomes" id="UP001412067">
    <property type="component" value="Unassembled WGS sequence"/>
</dbReference>
<protein>
    <submittedName>
        <fullName evidence="2">Uncharacterized protein</fullName>
    </submittedName>
</protein>
<reference evidence="2 3" key="1">
    <citation type="journal article" date="2022" name="Nat. Plants">
        <title>Genomes of leafy and leafless Platanthera orchids illuminate the evolution of mycoheterotrophy.</title>
        <authorList>
            <person name="Li M.H."/>
            <person name="Liu K.W."/>
            <person name="Li Z."/>
            <person name="Lu H.C."/>
            <person name="Ye Q.L."/>
            <person name="Zhang D."/>
            <person name="Wang J.Y."/>
            <person name="Li Y.F."/>
            <person name="Zhong Z.M."/>
            <person name="Liu X."/>
            <person name="Yu X."/>
            <person name="Liu D.K."/>
            <person name="Tu X.D."/>
            <person name="Liu B."/>
            <person name="Hao Y."/>
            <person name="Liao X.Y."/>
            <person name="Jiang Y.T."/>
            <person name="Sun W.H."/>
            <person name="Chen J."/>
            <person name="Chen Y.Q."/>
            <person name="Ai Y."/>
            <person name="Zhai J.W."/>
            <person name="Wu S.S."/>
            <person name="Zhou Z."/>
            <person name="Hsiao Y.Y."/>
            <person name="Wu W.L."/>
            <person name="Chen Y.Y."/>
            <person name="Lin Y.F."/>
            <person name="Hsu J.L."/>
            <person name="Li C.Y."/>
            <person name="Wang Z.W."/>
            <person name="Zhao X."/>
            <person name="Zhong W.Y."/>
            <person name="Ma X.K."/>
            <person name="Ma L."/>
            <person name="Huang J."/>
            <person name="Chen G.Z."/>
            <person name="Huang M.Z."/>
            <person name="Huang L."/>
            <person name="Peng D.H."/>
            <person name="Luo Y.B."/>
            <person name="Zou S.Q."/>
            <person name="Chen S.P."/>
            <person name="Lan S."/>
            <person name="Tsai W.C."/>
            <person name="Van de Peer Y."/>
            <person name="Liu Z.J."/>
        </authorList>
    </citation>
    <scope>NUCLEOTIDE SEQUENCE [LARGE SCALE GENOMIC DNA]</scope>
    <source>
        <strain evidence="2">Lor288</strain>
    </source>
</reference>
<keyword evidence="3" id="KW-1185">Reference proteome</keyword>
<feature type="chain" id="PRO_5046306398" evidence="1">
    <location>
        <begin position="23"/>
        <end position="133"/>
    </location>
</feature>
<sequence>MLRALCLGLLNAMCGWYDHVWASHGYDLGCFVKLLVKKIGSGQVRFDEIASRYYDCSSTKHADRDGITKKSKWAHTSKRLWTTEDKSILISTEKITFRDLTFRKQAELHLLPQDIVVEPEEQVQSDDLKVQAS</sequence>
<keyword evidence="1" id="KW-0732">Signal</keyword>
<proteinExistence type="predicted"/>
<name>A0ABR2MBC1_9ASPA</name>
<comment type="caution">
    <text evidence="2">The sequence shown here is derived from an EMBL/GenBank/DDBJ whole genome shotgun (WGS) entry which is preliminary data.</text>
</comment>
<organism evidence="2 3">
    <name type="scientific">Platanthera guangdongensis</name>
    <dbReference type="NCBI Taxonomy" id="2320717"/>
    <lineage>
        <taxon>Eukaryota</taxon>
        <taxon>Viridiplantae</taxon>
        <taxon>Streptophyta</taxon>
        <taxon>Embryophyta</taxon>
        <taxon>Tracheophyta</taxon>
        <taxon>Spermatophyta</taxon>
        <taxon>Magnoliopsida</taxon>
        <taxon>Liliopsida</taxon>
        <taxon>Asparagales</taxon>
        <taxon>Orchidaceae</taxon>
        <taxon>Orchidoideae</taxon>
        <taxon>Orchideae</taxon>
        <taxon>Orchidinae</taxon>
        <taxon>Platanthera</taxon>
    </lineage>
</organism>
<evidence type="ECO:0000313" key="3">
    <source>
        <dbReference type="Proteomes" id="UP001412067"/>
    </source>
</evidence>
<evidence type="ECO:0000256" key="1">
    <source>
        <dbReference type="SAM" id="SignalP"/>
    </source>
</evidence>
<dbReference type="EMBL" id="JBBWWR010000009">
    <property type="protein sequence ID" value="KAK8961514.1"/>
    <property type="molecule type" value="Genomic_DNA"/>
</dbReference>
<evidence type="ECO:0000313" key="2">
    <source>
        <dbReference type="EMBL" id="KAK8961514.1"/>
    </source>
</evidence>